<keyword evidence="1" id="KW-1133">Transmembrane helix</keyword>
<organism evidence="2">
    <name type="scientific">Streptantibioticus silvisoli</name>
    <dbReference type="NCBI Taxonomy" id="2705255"/>
    <lineage>
        <taxon>Bacteria</taxon>
        <taxon>Bacillati</taxon>
        <taxon>Actinomycetota</taxon>
        <taxon>Actinomycetes</taxon>
        <taxon>Kitasatosporales</taxon>
        <taxon>Streptomycetaceae</taxon>
        <taxon>Streptantibioticus</taxon>
    </lineage>
</organism>
<proteinExistence type="predicted"/>
<dbReference type="EMBL" id="JABXJJ020000001">
    <property type="protein sequence ID" value="MDI5967828.1"/>
    <property type="molecule type" value="Genomic_DNA"/>
</dbReference>
<protein>
    <submittedName>
        <fullName evidence="2">DUF998 domain-containing protein</fullName>
    </submittedName>
</protein>
<feature type="transmembrane region" description="Helical" evidence="1">
    <location>
        <begin position="42"/>
        <end position="65"/>
    </location>
</feature>
<reference evidence="2" key="1">
    <citation type="submission" date="2023-05" db="EMBL/GenBank/DDBJ databases">
        <title>Streptantibioticus silvisoli sp. nov., acidotolerant actinomycetes 1 from pine litter.</title>
        <authorList>
            <person name="Swiecimska M."/>
            <person name="Golinska P."/>
            <person name="Sangal V."/>
            <person name="Wachnowicz B."/>
            <person name="Goodfellow M."/>
        </authorList>
    </citation>
    <scope>NUCLEOTIDE SEQUENCE</scope>
    <source>
        <strain evidence="2">SL13</strain>
    </source>
</reference>
<evidence type="ECO:0000313" key="2">
    <source>
        <dbReference type="EMBL" id="MDI5967828.1"/>
    </source>
</evidence>
<sequence>MAVAANAVFVVSWLLAAGWQGPRYSVMRHSISDMYAVGAPGAAFLVVVFTLCGAAVIVFAGWSLWPSLRGAGRPAAVGAALLGLSVFGLGDLLSPAEREACRQAVPGCTAAHQLSNAGGMLDDVLSTVGVASLIAAGFFLAAAMKRLPAWRGWAGPTRRATIALIVLFVLDGVCGGIGLGGLCERLLAAGGALAIAALAAGVLRRTPAVDPGGRAAG</sequence>
<accession>A0AA90K6K8</accession>
<name>A0AA90K6K8_9ACTN</name>
<dbReference type="AlphaFoldDB" id="A0AA90K6K8"/>
<feature type="transmembrane region" description="Helical" evidence="1">
    <location>
        <begin position="72"/>
        <end position="90"/>
    </location>
</feature>
<evidence type="ECO:0000256" key="1">
    <source>
        <dbReference type="SAM" id="Phobius"/>
    </source>
</evidence>
<keyword evidence="1" id="KW-0472">Membrane</keyword>
<keyword evidence="1" id="KW-0812">Transmembrane</keyword>
<dbReference type="InterPro" id="IPR009339">
    <property type="entry name" value="DUF998"/>
</dbReference>
<feature type="transmembrane region" description="Helical" evidence="1">
    <location>
        <begin position="124"/>
        <end position="142"/>
    </location>
</feature>
<dbReference type="Pfam" id="PF06197">
    <property type="entry name" value="DUF998"/>
    <property type="match status" value="1"/>
</dbReference>
<comment type="caution">
    <text evidence="2">The sequence shown here is derived from an EMBL/GenBank/DDBJ whole genome shotgun (WGS) entry which is preliminary data.</text>
</comment>
<feature type="transmembrane region" description="Helical" evidence="1">
    <location>
        <begin position="186"/>
        <end position="203"/>
    </location>
</feature>
<feature type="transmembrane region" description="Helical" evidence="1">
    <location>
        <begin position="162"/>
        <end position="180"/>
    </location>
</feature>
<gene>
    <name evidence="2" type="ORF">POF50_000410</name>
</gene>
<dbReference type="RefSeq" id="WP_271313496.1">
    <property type="nucleotide sequence ID" value="NZ_JABXJJ020000001.1"/>
</dbReference>